<dbReference type="Proteomes" id="UP000006175">
    <property type="component" value="Chromosome"/>
</dbReference>
<dbReference type="eggNOG" id="arCOG02298">
    <property type="taxonomic scope" value="Archaea"/>
</dbReference>
<feature type="transmembrane region" description="Helical" evidence="6">
    <location>
        <begin position="65"/>
        <end position="83"/>
    </location>
</feature>
<feature type="transmembrane region" description="Helical" evidence="6">
    <location>
        <begin position="40"/>
        <end position="59"/>
    </location>
</feature>
<dbReference type="GO" id="GO:0005886">
    <property type="term" value="C:plasma membrane"/>
    <property type="evidence" value="ECO:0007669"/>
    <property type="project" value="UniProtKB-SubCell"/>
</dbReference>
<keyword evidence="5 6" id="KW-0472">Membrane</keyword>
<dbReference type="Pfam" id="PF01478">
    <property type="entry name" value="Peptidase_A24"/>
    <property type="match status" value="1"/>
</dbReference>
<dbReference type="PANTHER" id="PTHR36506:SF1">
    <property type="entry name" value="PREFLAGELLIN PEPTIDASE"/>
    <property type="match status" value="1"/>
</dbReference>
<feature type="transmembrane region" description="Helical" evidence="6">
    <location>
        <begin position="12"/>
        <end position="28"/>
    </location>
</feature>
<dbReference type="KEGG" id="dfd:Desfe_1317"/>
<keyword evidence="3 6" id="KW-0812">Transmembrane</keyword>
<keyword evidence="4 6" id="KW-1133">Transmembrane helix</keyword>
<keyword evidence="10" id="KW-1185">Reference proteome</keyword>
<reference evidence="9 10" key="1">
    <citation type="journal article" date="2012" name="J. Bacteriol.">
        <title>Complete Genome Sequence of Desulfurococcus fermentans, a Hyperthermophilic Cellulolytic Crenarchaeon Isolated from a Freshwater Hot Spring in Kamchatka, Russia.</title>
        <authorList>
            <person name="Susanti D."/>
            <person name="Johnson E.F."/>
            <person name="Rodriguez J.R."/>
            <person name="Anderson I."/>
            <person name="Perevalova A.A."/>
            <person name="Kyrpides N."/>
            <person name="Lucas S."/>
            <person name="Han J."/>
            <person name="Lapidus A."/>
            <person name="Cheng J.F."/>
            <person name="Goodwin L."/>
            <person name="Pitluck S."/>
            <person name="Mavrommatis K."/>
            <person name="Peters L."/>
            <person name="Land M.L."/>
            <person name="Hauser L."/>
            <person name="Gopalan V."/>
            <person name="Chan P.P."/>
            <person name="Lowe T.M."/>
            <person name="Atomi H."/>
            <person name="Bonch-Osmolovskaya E.A."/>
            <person name="Woyke T."/>
            <person name="Mukhopadhyay B."/>
        </authorList>
    </citation>
    <scope>NUCLEOTIDE SEQUENCE [LARGE SCALE GENOMIC DNA]</scope>
    <source>
        <strain evidence="9 10">DSM 16532</strain>
    </source>
</reference>
<evidence type="ECO:0000256" key="6">
    <source>
        <dbReference type="SAM" id="Phobius"/>
    </source>
</evidence>
<accession>I3XTB0</accession>
<gene>
    <name evidence="9" type="ORF">Desfe_1317</name>
</gene>
<dbReference type="InterPro" id="IPR052218">
    <property type="entry name" value="Preflagellin_Peptidase"/>
</dbReference>
<feature type="transmembrane region" description="Helical" evidence="6">
    <location>
        <begin position="120"/>
        <end position="141"/>
    </location>
</feature>
<keyword evidence="2" id="KW-1003">Cell membrane</keyword>
<dbReference type="GO" id="GO:0004190">
    <property type="term" value="F:aspartic-type endopeptidase activity"/>
    <property type="evidence" value="ECO:0007669"/>
    <property type="project" value="InterPro"/>
</dbReference>
<dbReference type="Pfam" id="PF06847">
    <property type="entry name" value="Arc_PepC_II"/>
    <property type="match status" value="1"/>
</dbReference>
<feature type="transmembrane region" description="Helical" evidence="6">
    <location>
        <begin position="90"/>
        <end position="108"/>
    </location>
</feature>
<evidence type="ECO:0000256" key="1">
    <source>
        <dbReference type="ARBA" id="ARBA00004651"/>
    </source>
</evidence>
<protein>
    <submittedName>
        <fullName evidence="9">Peptidase A24A prepilin type IV</fullName>
    </submittedName>
</protein>
<proteinExistence type="predicted"/>
<dbReference type="InterPro" id="IPR000045">
    <property type="entry name" value="Prepilin_IV_endopep_pep"/>
</dbReference>
<evidence type="ECO:0000256" key="2">
    <source>
        <dbReference type="ARBA" id="ARBA00022475"/>
    </source>
</evidence>
<dbReference type="PANTHER" id="PTHR36506">
    <property type="entry name" value="PREFLAGELLIN PEPTIDASE"/>
    <property type="match status" value="1"/>
</dbReference>
<dbReference type="Gene3D" id="1.20.120.1220">
    <property type="match status" value="1"/>
</dbReference>
<evidence type="ECO:0000313" key="10">
    <source>
        <dbReference type="Proteomes" id="UP000006175"/>
    </source>
</evidence>
<dbReference type="InterPro" id="IPR009655">
    <property type="entry name" value="Preflagellin_peptidase_C"/>
</dbReference>
<sequence length="260" mass="30096">MTMQYELSNLVEAIKIIYVLGFLLVFSIQDYRRREISDNLVYVFTGGSIVFCSLTIYMYKPSPLYLVFSFMVPVLFIAMYLAGLMGEGDVYVVFSLALLYPVPPHSSLLPRSLLPPPLSITVYSTLSIVLVSLLYGAYTLIRYRGLLKEVPLKYRFIYPFIAKPMRLNEYLGTEFYYPLTLIELKDNDVKTTYRLHYDVEEDPRAYREMFKRLIESGVVPDTTYVWVSYGIPYIIPLFLGTIIFLLLGDTPILRLLELIL</sequence>
<evidence type="ECO:0000313" key="9">
    <source>
        <dbReference type="EMBL" id="AFL67184.1"/>
    </source>
</evidence>
<evidence type="ECO:0000256" key="3">
    <source>
        <dbReference type="ARBA" id="ARBA00022692"/>
    </source>
</evidence>
<evidence type="ECO:0000256" key="4">
    <source>
        <dbReference type="ARBA" id="ARBA00022989"/>
    </source>
</evidence>
<feature type="domain" description="Preflagellin peptidase C-terminal" evidence="8">
    <location>
        <begin position="155"/>
        <end position="249"/>
    </location>
</feature>
<organism evidence="9 10">
    <name type="scientific">Desulfurococcus amylolyticus DSM 16532</name>
    <dbReference type="NCBI Taxonomy" id="768672"/>
    <lineage>
        <taxon>Archaea</taxon>
        <taxon>Thermoproteota</taxon>
        <taxon>Thermoprotei</taxon>
        <taxon>Desulfurococcales</taxon>
        <taxon>Desulfurococcaceae</taxon>
        <taxon>Desulfurococcus</taxon>
    </lineage>
</organism>
<feature type="domain" description="Prepilin type IV endopeptidase peptidase" evidence="7">
    <location>
        <begin position="18"/>
        <end position="133"/>
    </location>
</feature>
<evidence type="ECO:0000259" key="7">
    <source>
        <dbReference type="Pfam" id="PF01478"/>
    </source>
</evidence>
<comment type="subcellular location">
    <subcellularLocation>
        <location evidence="1">Cell membrane</location>
        <topology evidence="1">Multi-pass membrane protein</topology>
    </subcellularLocation>
</comment>
<evidence type="ECO:0000259" key="8">
    <source>
        <dbReference type="Pfam" id="PF06847"/>
    </source>
</evidence>
<evidence type="ECO:0000256" key="5">
    <source>
        <dbReference type="ARBA" id="ARBA00023136"/>
    </source>
</evidence>
<name>I3XTB0_DESAM</name>
<dbReference type="AlphaFoldDB" id="I3XTB0"/>
<dbReference type="HOGENOM" id="CLU_1052125_0_0_2"/>
<dbReference type="EMBL" id="CP003321">
    <property type="protein sequence ID" value="AFL67184.1"/>
    <property type="molecule type" value="Genomic_DNA"/>
</dbReference>
<feature type="transmembrane region" description="Helical" evidence="6">
    <location>
        <begin position="224"/>
        <end position="247"/>
    </location>
</feature>